<evidence type="ECO:0000256" key="8">
    <source>
        <dbReference type="ARBA" id="ARBA00023326"/>
    </source>
</evidence>
<comment type="catalytic activity">
    <reaction evidence="1">
        <text>Hydrolysis of (1-&gt;3)-beta-D-glucosidic linkages in (1-&gt;3)-beta-D-glucans.</text>
        <dbReference type="EC" id="3.2.1.39"/>
    </reaction>
</comment>
<reference evidence="11" key="3">
    <citation type="submission" date="2015-04" db="UniProtKB">
        <authorList>
            <consortium name="EnsemblPlants"/>
        </authorList>
    </citation>
    <scope>IDENTIFICATION</scope>
    <source>
        <strain evidence="11">cv. Jemalong A17</strain>
    </source>
</reference>
<dbReference type="EC" id="3.2.1.39" evidence="3"/>
<dbReference type="GO" id="GO:0052861">
    <property type="term" value="F:endo-1,3(4)-beta-glucanase activity"/>
    <property type="evidence" value="ECO:0007669"/>
    <property type="project" value="InterPro"/>
</dbReference>
<sequence>MLILGSEYILYNDHHHHLGYFLYGIACLLRLIFIQSASEVLNAYNSAALINMGYDNAELVATASTLTQLDILSENVVACVKNEVLEEVDIKNDHHYHLGYSLYGITVLAKIDPIWGRKYKSQSLFTHGRYYELDYILLGLGLTEFTDGRNQKSTSETLNAYYSAQLLRHLHHLEILAAKMWWHVKGKVNMYDKVFSEENKVIGILWSNKRDSGLWFGPAKWKERSLGIQLLPLFPISEVLFCDVTYVEWTLPALKWCWEKFVYALREIYDNKGALKKIRKLKGFDDGI</sequence>
<proteinExistence type="inferred from homology"/>
<evidence type="ECO:0000256" key="7">
    <source>
        <dbReference type="ARBA" id="ARBA00023316"/>
    </source>
</evidence>
<dbReference type="GO" id="GO:0000272">
    <property type="term" value="P:polysaccharide catabolic process"/>
    <property type="evidence" value="ECO:0007669"/>
    <property type="project" value="UniProtKB-KW"/>
</dbReference>
<dbReference type="Proteomes" id="UP000002051">
    <property type="component" value="Unassembled WGS sequence"/>
</dbReference>
<dbReference type="PANTHER" id="PTHR31983">
    <property type="entry name" value="ENDO-1,3(4)-BETA-GLUCANASE 1"/>
    <property type="match status" value="1"/>
</dbReference>
<feature type="domain" description="Glycosyl hydrolase family 81 C-terminal" evidence="9">
    <location>
        <begin position="91"/>
        <end position="122"/>
    </location>
</feature>
<dbReference type="PANTHER" id="PTHR31983:SF22">
    <property type="entry name" value="GLUCAN ENDO-1,3-BETA-D-GLUCOSIDASE"/>
    <property type="match status" value="1"/>
</dbReference>
<evidence type="ECO:0000256" key="3">
    <source>
        <dbReference type="ARBA" id="ARBA00012780"/>
    </source>
</evidence>
<evidence type="ECO:0000259" key="9">
    <source>
        <dbReference type="Pfam" id="PF17652"/>
    </source>
</evidence>
<gene>
    <name evidence="10" type="ordered locus">MTR_7g112730</name>
</gene>
<evidence type="ECO:0000313" key="12">
    <source>
        <dbReference type="Proteomes" id="UP000002051"/>
    </source>
</evidence>
<keyword evidence="4 10" id="KW-0378">Hydrolase</keyword>
<evidence type="ECO:0000256" key="6">
    <source>
        <dbReference type="ARBA" id="ARBA00023295"/>
    </source>
</evidence>
<evidence type="ECO:0000256" key="2">
    <source>
        <dbReference type="ARBA" id="ARBA00010730"/>
    </source>
</evidence>
<dbReference type="Pfam" id="PF17652">
    <property type="entry name" value="Glyco_hydro81C"/>
    <property type="match status" value="2"/>
</dbReference>
<evidence type="ECO:0000256" key="5">
    <source>
        <dbReference type="ARBA" id="ARBA00023277"/>
    </source>
</evidence>
<dbReference type="InterPro" id="IPR005200">
    <property type="entry name" value="Endo-beta-glucanase"/>
</dbReference>
<keyword evidence="12" id="KW-1185">Reference proteome</keyword>
<evidence type="ECO:0000256" key="1">
    <source>
        <dbReference type="ARBA" id="ARBA00000382"/>
    </source>
</evidence>
<evidence type="ECO:0000313" key="11">
    <source>
        <dbReference type="EnsemblPlants" id="AES82433"/>
    </source>
</evidence>
<keyword evidence="5" id="KW-0119">Carbohydrate metabolism</keyword>
<keyword evidence="6" id="KW-0326">Glycosidase</keyword>
<dbReference type="eggNOG" id="KOG2254">
    <property type="taxonomic scope" value="Eukaryota"/>
</dbReference>
<dbReference type="GO" id="GO:0042973">
    <property type="term" value="F:glucan endo-1,3-beta-D-glucosidase activity"/>
    <property type="evidence" value="ECO:0007669"/>
    <property type="project" value="UniProtKB-EC"/>
</dbReference>
<feature type="domain" description="Glycosyl hydrolase family 81 C-terminal" evidence="9">
    <location>
        <begin position="141"/>
        <end position="285"/>
    </location>
</feature>
<protein>
    <recommendedName>
        <fullName evidence="3">glucan endo-1,3-beta-D-glucosidase</fullName>
        <ecNumber evidence="3">3.2.1.39</ecNumber>
    </recommendedName>
</protein>
<accession>G7KXJ4</accession>
<evidence type="ECO:0000313" key="10">
    <source>
        <dbReference type="EMBL" id="AES82433.1"/>
    </source>
</evidence>
<dbReference type="GO" id="GO:0071555">
    <property type="term" value="P:cell wall organization"/>
    <property type="evidence" value="ECO:0007669"/>
    <property type="project" value="UniProtKB-KW"/>
</dbReference>
<dbReference type="AlphaFoldDB" id="G7KXJ4"/>
<reference evidence="10 12" key="1">
    <citation type="journal article" date="2011" name="Nature">
        <title>The Medicago genome provides insight into the evolution of rhizobial symbioses.</title>
        <authorList>
            <person name="Young N.D."/>
            <person name="Debelle F."/>
            <person name="Oldroyd G.E."/>
            <person name="Geurts R."/>
            <person name="Cannon S.B."/>
            <person name="Udvardi M.K."/>
            <person name="Benedito V.A."/>
            <person name="Mayer K.F."/>
            <person name="Gouzy J."/>
            <person name="Schoof H."/>
            <person name="Van de Peer Y."/>
            <person name="Proost S."/>
            <person name="Cook D.R."/>
            <person name="Meyers B.C."/>
            <person name="Spannagl M."/>
            <person name="Cheung F."/>
            <person name="De Mita S."/>
            <person name="Krishnakumar V."/>
            <person name="Gundlach H."/>
            <person name="Zhou S."/>
            <person name="Mudge J."/>
            <person name="Bharti A.K."/>
            <person name="Murray J.D."/>
            <person name="Naoumkina M.A."/>
            <person name="Rosen B."/>
            <person name="Silverstein K.A."/>
            <person name="Tang H."/>
            <person name="Rombauts S."/>
            <person name="Zhao P.X."/>
            <person name="Zhou P."/>
            <person name="Barbe V."/>
            <person name="Bardou P."/>
            <person name="Bechner M."/>
            <person name="Bellec A."/>
            <person name="Berger A."/>
            <person name="Berges H."/>
            <person name="Bidwell S."/>
            <person name="Bisseling T."/>
            <person name="Choisne N."/>
            <person name="Couloux A."/>
            <person name="Denny R."/>
            <person name="Deshpande S."/>
            <person name="Dai X."/>
            <person name="Doyle J.J."/>
            <person name="Dudez A.M."/>
            <person name="Farmer A.D."/>
            <person name="Fouteau S."/>
            <person name="Franken C."/>
            <person name="Gibelin C."/>
            <person name="Gish J."/>
            <person name="Goldstein S."/>
            <person name="Gonzalez A.J."/>
            <person name="Green P.J."/>
            <person name="Hallab A."/>
            <person name="Hartog M."/>
            <person name="Hua A."/>
            <person name="Humphray S.J."/>
            <person name="Jeong D.H."/>
            <person name="Jing Y."/>
            <person name="Jocker A."/>
            <person name="Kenton S.M."/>
            <person name="Kim D.J."/>
            <person name="Klee K."/>
            <person name="Lai H."/>
            <person name="Lang C."/>
            <person name="Lin S."/>
            <person name="Macmil S.L."/>
            <person name="Magdelenat G."/>
            <person name="Matthews L."/>
            <person name="McCorrison J."/>
            <person name="Monaghan E.L."/>
            <person name="Mun J.H."/>
            <person name="Najar F.Z."/>
            <person name="Nicholson C."/>
            <person name="Noirot C."/>
            <person name="O'Bleness M."/>
            <person name="Paule C.R."/>
            <person name="Poulain J."/>
            <person name="Prion F."/>
            <person name="Qin B."/>
            <person name="Qu C."/>
            <person name="Retzel E.F."/>
            <person name="Riddle C."/>
            <person name="Sallet E."/>
            <person name="Samain S."/>
            <person name="Samson N."/>
            <person name="Sanders I."/>
            <person name="Saurat O."/>
            <person name="Scarpelli C."/>
            <person name="Schiex T."/>
            <person name="Segurens B."/>
            <person name="Severin A.J."/>
            <person name="Sherrier D.J."/>
            <person name="Shi R."/>
            <person name="Sims S."/>
            <person name="Singer S.R."/>
            <person name="Sinharoy S."/>
            <person name="Sterck L."/>
            <person name="Viollet A."/>
            <person name="Wang B.B."/>
            <person name="Wang K."/>
            <person name="Wang M."/>
            <person name="Wang X."/>
            <person name="Warfsmann J."/>
            <person name="Weissenbach J."/>
            <person name="White D.D."/>
            <person name="White J.D."/>
            <person name="Wiley G.B."/>
            <person name="Wincker P."/>
            <person name="Xing Y."/>
            <person name="Yang L."/>
            <person name="Yao Z."/>
            <person name="Ying F."/>
            <person name="Zhai J."/>
            <person name="Zhou L."/>
            <person name="Zuber A."/>
            <person name="Denarie J."/>
            <person name="Dixon R.A."/>
            <person name="May G.D."/>
            <person name="Schwartz D.C."/>
            <person name="Rogers J."/>
            <person name="Quetier F."/>
            <person name="Town C.D."/>
            <person name="Roe B.A."/>
        </authorList>
    </citation>
    <scope>NUCLEOTIDE SEQUENCE [LARGE SCALE GENOMIC DNA]</scope>
    <source>
        <strain evidence="10">A17</strain>
        <strain evidence="11 12">cv. Jemalong A17</strain>
    </source>
</reference>
<evidence type="ECO:0000256" key="4">
    <source>
        <dbReference type="ARBA" id="ARBA00022801"/>
    </source>
</evidence>
<dbReference type="EMBL" id="CM001223">
    <property type="protein sequence ID" value="AES82433.1"/>
    <property type="molecule type" value="Genomic_DNA"/>
</dbReference>
<keyword evidence="7" id="KW-0961">Cell wall biogenesis/degradation</keyword>
<organism evidence="10 12">
    <name type="scientific">Medicago truncatula</name>
    <name type="common">Barrel medic</name>
    <name type="synonym">Medicago tribuloides</name>
    <dbReference type="NCBI Taxonomy" id="3880"/>
    <lineage>
        <taxon>Eukaryota</taxon>
        <taxon>Viridiplantae</taxon>
        <taxon>Streptophyta</taxon>
        <taxon>Embryophyta</taxon>
        <taxon>Tracheophyta</taxon>
        <taxon>Spermatophyta</taxon>
        <taxon>Magnoliopsida</taxon>
        <taxon>eudicotyledons</taxon>
        <taxon>Gunneridae</taxon>
        <taxon>Pentapetalae</taxon>
        <taxon>rosids</taxon>
        <taxon>fabids</taxon>
        <taxon>Fabales</taxon>
        <taxon>Fabaceae</taxon>
        <taxon>Papilionoideae</taxon>
        <taxon>50 kb inversion clade</taxon>
        <taxon>NPAAA clade</taxon>
        <taxon>Hologalegina</taxon>
        <taxon>IRL clade</taxon>
        <taxon>Trifolieae</taxon>
        <taxon>Medicago</taxon>
    </lineage>
</organism>
<name>G7KXJ4_MEDTR</name>
<dbReference type="InterPro" id="IPR040720">
    <property type="entry name" value="GH81_C"/>
</dbReference>
<dbReference type="HOGENOM" id="CLU_960971_0_0_1"/>
<reference evidence="10 12" key="2">
    <citation type="journal article" date="2014" name="BMC Genomics">
        <title>An improved genome release (version Mt4.0) for the model legume Medicago truncatula.</title>
        <authorList>
            <person name="Tang H."/>
            <person name="Krishnakumar V."/>
            <person name="Bidwell S."/>
            <person name="Rosen B."/>
            <person name="Chan A."/>
            <person name="Zhou S."/>
            <person name="Gentzbittel L."/>
            <person name="Childs K.L."/>
            <person name="Yandell M."/>
            <person name="Gundlach H."/>
            <person name="Mayer K.F."/>
            <person name="Schwartz D.C."/>
            <person name="Town C.D."/>
        </authorList>
    </citation>
    <scope>GENOME REANNOTATION</scope>
    <source>
        <strain evidence="11 12">cv. Jemalong A17</strain>
    </source>
</reference>
<dbReference type="PaxDb" id="3880-AES82433"/>
<comment type="similarity">
    <text evidence="2">Belongs to the glycosyl hydrolase 81 family.</text>
</comment>
<keyword evidence="8" id="KW-0624">Polysaccharide degradation</keyword>
<dbReference type="OMA" id="THGRYYE"/>
<dbReference type="EnsemblPlants" id="AES82433">
    <property type="protein sequence ID" value="AES82433"/>
    <property type="gene ID" value="MTR_7g112730"/>
</dbReference>